<dbReference type="InterPro" id="IPR001005">
    <property type="entry name" value="SANT/Myb"/>
</dbReference>
<evidence type="ECO:0000256" key="2">
    <source>
        <dbReference type="SAM" id="MobiDB-lite"/>
    </source>
</evidence>
<dbReference type="AlphaFoldDB" id="A0AAV8QFH8"/>
<keyword evidence="1" id="KW-0238">DNA-binding</keyword>
<name>A0AAV8QFH8_ENSVE</name>
<dbReference type="EMBL" id="JAQQAF010000006">
    <property type="protein sequence ID" value="KAJ8477131.1"/>
    <property type="molecule type" value="Genomic_DNA"/>
</dbReference>
<feature type="compositionally biased region" description="Basic and acidic residues" evidence="2">
    <location>
        <begin position="378"/>
        <end position="397"/>
    </location>
</feature>
<dbReference type="CDD" id="cd11660">
    <property type="entry name" value="SANT_TRF"/>
    <property type="match status" value="1"/>
</dbReference>
<dbReference type="SMART" id="SM00717">
    <property type="entry name" value="SANT"/>
    <property type="match status" value="1"/>
</dbReference>
<dbReference type="PROSITE" id="PS51294">
    <property type="entry name" value="HTH_MYB"/>
    <property type="match status" value="1"/>
</dbReference>
<gene>
    <name evidence="5" type="ORF">OPV22_020858</name>
</gene>
<dbReference type="Gene3D" id="1.10.246.220">
    <property type="match status" value="1"/>
</dbReference>
<dbReference type="InterPro" id="IPR017930">
    <property type="entry name" value="Myb_dom"/>
</dbReference>
<dbReference type="PANTHER" id="PTHR46993">
    <property type="entry name" value="MYB TRANSCRIPTION FACTOR"/>
    <property type="match status" value="1"/>
</dbReference>
<dbReference type="GO" id="GO:0003677">
    <property type="term" value="F:DNA binding"/>
    <property type="evidence" value="ECO:0007669"/>
    <property type="project" value="UniProtKB-KW"/>
</dbReference>
<dbReference type="SUPFAM" id="SSF46689">
    <property type="entry name" value="Homeodomain-like"/>
    <property type="match status" value="1"/>
</dbReference>
<dbReference type="Pfam" id="PF00249">
    <property type="entry name" value="Myb_DNA-binding"/>
    <property type="match status" value="1"/>
</dbReference>
<dbReference type="InterPro" id="IPR009057">
    <property type="entry name" value="Homeodomain-like_sf"/>
</dbReference>
<feature type="region of interest" description="Disordered" evidence="2">
    <location>
        <begin position="362"/>
        <end position="420"/>
    </location>
</feature>
<feature type="domain" description="Myb-like" evidence="3">
    <location>
        <begin position="507"/>
        <end position="562"/>
    </location>
</feature>
<sequence>MLDPHTAAWVAEFVLRQPVEDWLAHEIFFLLPLPSPPPLCLRRTILLRRLASDLTRRSPSLRTLHSLDLLLDDRPDTSSSSESMAAAYRAVALHCVIDALSISEDNGSFRAFVEGLCSRVAYLERLGPAILAAEPLRELRMEIEPAAGSGFVRASLLDGERDTRQEALDAIRVYLKSATEELGPPFLELTADIVVRNGIELGGPSGEAFTEMGEKDEDSGIKTGVEETTFGLSDAVLDHGVKGEVILLETDREISSTVVDHGVNLEVVFLETNQQISSVSVDKDMEDSIDREQDAAIQLGKPSDKFDPLPTPEVDKVANALKSSCTDLHQVVVDPLRDAIMQADKIVKSRLVEMTNDMEQQEIQHQVGARRTVSAVEKGAKENSADETMEQSRKNDSPDVDGTTEQSRKNALHLNRESSVEKQLDEITNRVQTDAEVHAGINRTGTCNTRVVPKRSLMDWNPTAHTCEWGEDSIESSSLVPSEKVCLRSPKRRTVSPLIKMEEKKLARRRKVKRWSLQEEDTLRKAVEKHGKGNWKIILNCYSDIFEERTEVDLKDKWRNMTRH</sequence>
<evidence type="ECO:0000256" key="1">
    <source>
        <dbReference type="ARBA" id="ARBA00023125"/>
    </source>
</evidence>
<dbReference type="Proteomes" id="UP001222027">
    <property type="component" value="Unassembled WGS sequence"/>
</dbReference>
<comment type="caution">
    <text evidence="5">The sequence shown here is derived from an EMBL/GenBank/DDBJ whole genome shotgun (WGS) entry which is preliminary data.</text>
</comment>
<dbReference type="PROSITE" id="PS50090">
    <property type="entry name" value="MYB_LIKE"/>
    <property type="match status" value="1"/>
</dbReference>
<organism evidence="5 6">
    <name type="scientific">Ensete ventricosum</name>
    <name type="common">Abyssinian banana</name>
    <name type="synonym">Musa ensete</name>
    <dbReference type="NCBI Taxonomy" id="4639"/>
    <lineage>
        <taxon>Eukaryota</taxon>
        <taxon>Viridiplantae</taxon>
        <taxon>Streptophyta</taxon>
        <taxon>Embryophyta</taxon>
        <taxon>Tracheophyta</taxon>
        <taxon>Spermatophyta</taxon>
        <taxon>Magnoliopsida</taxon>
        <taxon>Liliopsida</taxon>
        <taxon>Zingiberales</taxon>
        <taxon>Musaceae</taxon>
        <taxon>Ensete</taxon>
    </lineage>
</organism>
<evidence type="ECO:0000313" key="6">
    <source>
        <dbReference type="Proteomes" id="UP001222027"/>
    </source>
</evidence>
<evidence type="ECO:0008006" key="7">
    <source>
        <dbReference type="Google" id="ProtNLM"/>
    </source>
</evidence>
<evidence type="ECO:0000259" key="3">
    <source>
        <dbReference type="PROSITE" id="PS50090"/>
    </source>
</evidence>
<keyword evidence="6" id="KW-1185">Reference proteome</keyword>
<evidence type="ECO:0000313" key="5">
    <source>
        <dbReference type="EMBL" id="KAJ8477131.1"/>
    </source>
</evidence>
<proteinExistence type="predicted"/>
<evidence type="ECO:0000259" key="4">
    <source>
        <dbReference type="PROSITE" id="PS51294"/>
    </source>
</evidence>
<reference evidence="5 6" key="1">
    <citation type="submission" date="2022-12" db="EMBL/GenBank/DDBJ databases">
        <title>Chromosome-scale assembly of the Ensete ventricosum genome.</title>
        <authorList>
            <person name="Dussert Y."/>
            <person name="Stocks J."/>
            <person name="Wendawek A."/>
            <person name="Woldeyes F."/>
            <person name="Nichols R.A."/>
            <person name="Borrell J.S."/>
        </authorList>
    </citation>
    <scope>NUCLEOTIDE SEQUENCE [LARGE SCALE GENOMIC DNA]</scope>
    <source>
        <strain evidence="6">cv. Maze</strain>
        <tissue evidence="5">Seeds</tissue>
    </source>
</reference>
<feature type="domain" description="HTH myb-type" evidence="4">
    <location>
        <begin position="507"/>
        <end position="564"/>
    </location>
</feature>
<protein>
    <recommendedName>
        <fullName evidence="7">Myb-like domain-containing protein</fullName>
    </recommendedName>
</protein>
<dbReference type="PANTHER" id="PTHR46993:SF6">
    <property type="entry name" value="MYB TRANSCRIPTION FACTOR"/>
    <property type="match status" value="1"/>
</dbReference>
<accession>A0AAV8QFH8</accession>